<protein>
    <submittedName>
        <fullName evidence="2">Uncharacterized protein</fullName>
    </submittedName>
</protein>
<proteinExistence type="predicted"/>
<keyword evidence="3" id="KW-1185">Reference proteome</keyword>
<dbReference type="HOGENOM" id="CLU_1429966_0_0_1"/>
<reference evidence="3" key="2">
    <citation type="submission" date="2013-12" db="EMBL/GenBank/DDBJ databases">
        <authorList>
            <person name="Yu Y."/>
            <person name="Lee S."/>
            <person name="de Baynast K."/>
            <person name="Wissotski M."/>
            <person name="Liu L."/>
            <person name="Talag J."/>
            <person name="Goicoechea J."/>
            <person name="Angelova A."/>
            <person name="Jetty R."/>
            <person name="Kudrna D."/>
            <person name="Golser W."/>
            <person name="Rivera L."/>
            <person name="Zhang J."/>
            <person name="Wing R."/>
        </authorList>
    </citation>
    <scope>NUCLEOTIDE SEQUENCE</scope>
</reference>
<evidence type="ECO:0000313" key="3">
    <source>
        <dbReference type="Proteomes" id="UP000032180"/>
    </source>
</evidence>
<dbReference type="Proteomes" id="UP000032180">
    <property type="component" value="Chromosome 4"/>
</dbReference>
<evidence type="ECO:0000256" key="1">
    <source>
        <dbReference type="SAM" id="MobiDB-lite"/>
    </source>
</evidence>
<reference evidence="2" key="3">
    <citation type="submission" date="2015-04" db="UniProtKB">
        <authorList>
            <consortium name="EnsemblPlants"/>
        </authorList>
    </citation>
    <scope>IDENTIFICATION</scope>
</reference>
<reference evidence="2 3" key="1">
    <citation type="submission" date="2012-08" db="EMBL/GenBank/DDBJ databases">
        <title>Oryza genome evolution.</title>
        <authorList>
            <person name="Wing R.A."/>
        </authorList>
    </citation>
    <scope>NUCLEOTIDE SEQUENCE</scope>
</reference>
<sequence length="190" mass="21302">MDSLSPKLKREQSITLDSGEGPSYSLLFDVESGRKEDDDAEVVSKALTDISIKSPKAICTFIGCLTPIVVVCAIDWDDLQSNKLSKMTGGQCRWFEPEIRCFLEYCLEEIVARNITRSCPKTQGYVNPVKEDAETPREALQQGSNQVHLEPMPKKDQALLKSPNFSLHPCFTKHLLRASMNFTSMFLIPS</sequence>
<evidence type="ECO:0000313" key="2">
    <source>
        <dbReference type="EnsemblPlants" id="LPERR04G04080.1"/>
    </source>
</evidence>
<dbReference type="AlphaFoldDB" id="A0A0D9W346"/>
<dbReference type="EnsemblPlants" id="LPERR04G04080.1">
    <property type="protein sequence ID" value="LPERR04G04080.1"/>
    <property type="gene ID" value="LPERR04G04080"/>
</dbReference>
<accession>A0A0D9W346</accession>
<name>A0A0D9W346_9ORYZ</name>
<dbReference type="Gramene" id="LPERR04G04080.1">
    <property type="protein sequence ID" value="LPERR04G04080.1"/>
    <property type="gene ID" value="LPERR04G04080"/>
</dbReference>
<feature type="region of interest" description="Disordered" evidence="1">
    <location>
        <begin position="1"/>
        <end position="22"/>
    </location>
</feature>
<organism evidence="2 3">
    <name type="scientific">Leersia perrieri</name>
    <dbReference type="NCBI Taxonomy" id="77586"/>
    <lineage>
        <taxon>Eukaryota</taxon>
        <taxon>Viridiplantae</taxon>
        <taxon>Streptophyta</taxon>
        <taxon>Embryophyta</taxon>
        <taxon>Tracheophyta</taxon>
        <taxon>Spermatophyta</taxon>
        <taxon>Magnoliopsida</taxon>
        <taxon>Liliopsida</taxon>
        <taxon>Poales</taxon>
        <taxon>Poaceae</taxon>
        <taxon>BOP clade</taxon>
        <taxon>Oryzoideae</taxon>
        <taxon>Oryzeae</taxon>
        <taxon>Oryzinae</taxon>
        <taxon>Leersia</taxon>
    </lineage>
</organism>